<dbReference type="InterPro" id="IPR043128">
    <property type="entry name" value="Rev_trsase/Diguanyl_cyclase"/>
</dbReference>
<accession>A0ABQ9IEQ8</accession>
<dbReference type="Gene3D" id="3.30.70.270">
    <property type="match status" value="1"/>
</dbReference>
<evidence type="ECO:0000313" key="3">
    <source>
        <dbReference type="Proteomes" id="UP001159363"/>
    </source>
</evidence>
<reference evidence="2 3" key="1">
    <citation type="submission" date="2023-02" db="EMBL/GenBank/DDBJ databases">
        <title>LHISI_Scaffold_Assembly.</title>
        <authorList>
            <person name="Stuart O.P."/>
            <person name="Cleave R."/>
            <person name="Magrath M.J.L."/>
            <person name="Mikheyev A.S."/>
        </authorList>
    </citation>
    <scope>NUCLEOTIDE SEQUENCE [LARGE SCALE GENOMIC DNA]</scope>
    <source>
        <strain evidence="2">Daus_M_001</strain>
        <tissue evidence="2">Leg muscle</tissue>
    </source>
</reference>
<feature type="domain" description="Reverse transcriptase" evidence="1">
    <location>
        <begin position="2"/>
        <end position="153"/>
    </location>
</feature>
<evidence type="ECO:0000259" key="1">
    <source>
        <dbReference type="Pfam" id="PF00078"/>
    </source>
</evidence>
<dbReference type="EMBL" id="JARBHB010000001">
    <property type="protein sequence ID" value="KAJ8895160.1"/>
    <property type="molecule type" value="Genomic_DNA"/>
</dbReference>
<dbReference type="Pfam" id="PF00078">
    <property type="entry name" value="RVT_1"/>
    <property type="match status" value="1"/>
</dbReference>
<dbReference type="Gene3D" id="3.10.10.10">
    <property type="entry name" value="HIV Type 1 Reverse Transcriptase, subunit A, domain 1"/>
    <property type="match status" value="1"/>
</dbReference>
<dbReference type="Proteomes" id="UP001159363">
    <property type="component" value="Chromosome 1"/>
</dbReference>
<dbReference type="CDD" id="cd01647">
    <property type="entry name" value="RT_LTR"/>
    <property type="match status" value="1"/>
</dbReference>
<evidence type="ECO:0000313" key="2">
    <source>
        <dbReference type="EMBL" id="KAJ8895160.1"/>
    </source>
</evidence>
<dbReference type="PANTHER" id="PTHR37984:SF9">
    <property type="entry name" value="INTEGRASE CATALYTIC DOMAIN-CONTAINING PROTEIN"/>
    <property type="match status" value="1"/>
</dbReference>
<sequence length="183" mass="20663">MVPKSNGKVRICVELTHLNEIVKREIFSIPSLKKMAPKLFTKFDNNSGFWQIPLTNSTYSLNTFSAPFGGCRFLRLSFGISSAPDIFQRQISETIGIMEGVICHFDDITVFGKTLAKHDARLRKILTKLQDEGWTLTFSKCSFRIEYISLLGHAVTKDGIIPDPKKVKAVKELQNPNNIQEIS</sequence>
<gene>
    <name evidence="2" type="ORF">PR048_000485</name>
</gene>
<organism evidence="2 3">
    <name type="scientific">Dryococelus australis</name>
    <dbReference type="NCBI Taxonomy" id="614101"/>
    <lineage>
        <taxon>Eukaryota</taxon>
        <taxon>Metazoa</taxon>
        <taxon>Ecdysozoa</taxon>
        <taxon>Arthropoda</taxon>
        <taxon>Hexapoda</taxon>
        <taxon>Insecta</taxon>
        <taxon>Pterygota</taxon>
        <taxon>Neoptera</taxon>
        <taxon>Polyneoptera</taxon>
        <taxon>Phasmatodea</taxon>
        <taxon>Verophasmatodea</taxon>
        <taxon>Anareolatae</taxon>
        <taxon>Phasmatidae</taxon>
        <taxon>Eurycanthinae</taxon>
        <taxon>Dryococelus</taxon>
    </lineage>
</organism>
<dbReference type="InterPro" id="IPR043502">
    <property type="entry name" value="DNA/RNA_pol_sf"/>
</dbReference>
<dbReference type="InterPro" id="IPR050951">
    <property type="entry name" value="Retrovirus_Pol_polyprotein"/>
</dbReference>
<dbReference type="PANTHER" id="PTHR37984">
    <property type="entry name" value="PROTEIN CBG26694"/>
    <property type="match status" value="1"/>
</dbReference>
<protein>
    <recommendedName>
        <fullName evidence="1">Reverse transcriptase domain-containing protein</fullName>
    </recommendedName>
</protein>
<name>A0ABQ9IEQ8_9NEOP</name>
<dbReference type="InterPro" id="IPR000477">
    <property type="entry name" value="RT_dom"/>
</dbReference>
<proteinExistence type="predicted"/>
<dbReference type="SUPFAM" id="SSF56672">
    <property type="entry name" value="DNA/RNA polymerases"/>
    <property type="match status" value="1"/>
</dbReference>
<keyword evidence="3" id="KW-1185">Reference proteome</keyword>
<comment type="caution">
    <text evidence="2">The sequence shown here is derived from an EMBL/GenBank/DDBJ whole genome shotgun (WGS) entry which is preliminary data.</text>
</comment>